<feature type="compositionally biased region" description="Basic and acidic residues" evidence="1">
    <location>
        <begin position="333"/>
        <end position="350"/>
    </location>
</feature>
<feature type="compositionally biased region" description="Polar residues" evidence="1">
    <location>
        <begin position="403"/>
        <end position="415"/>
    </location>
</feature>
<evidence type="ECO:0000313" key="2">
    <source>
        <dbReference type="EMBL" id="CAD8994326.1"/>
    </source>
</evidence>
<dbReference type="EMBL" id="HBGA01013981">
    <property type="protein sequence ID" value="CAD8994326.1"/>
    <property type="molecule type" value="Transcribed_RNA"/>
</dbReference>
<proteinExistence type="predicted"/>
<gene>
    <name evidence="2" type="ORF">EGYM00392_LOCUS5381</name>
</gene>
<organism evidence="2">
    <name type="scientific">Eutreptiella gymnastica</name>
    <dbReference type="NCBI Taxonomy" id="73025"/>
    <lineage>
        <taxon>Eukaryota</taxon>
        <taxon>Discoba</taxon>
        <taxon>Euglenozoa</taxon>
        <taxon>Euglenida</taxon>
        <taxon>Spirocuta</taxon>
        <taxon>Euglenophyceae</taxon>
        <taxon>Eutreptiales</taxon>
        <taxon>Eutreptiaceae</taxon>
        <taxon>Eutreptiella</taxon>
    </lineage>
</organism>
<name>A0A7S1HXE1_9EUGL</name>
<protein>
    <submittedName>
        <fullName evidence="2">Uncharacterized protein</fullName>
    </submittedName>
</protein>
<feature type="region of interest" description="Disordered" evidence="1">
    <location>
        <begin position="1"/>
        <end position="24"/>
    </location>
</feature>
<feature type="region of interest" description="Disordered" evidence="1">
    <location>
        <begin position="301"/>
        <end position="459"/>
    </location>
</feature>
<feature type="compositionally biased region" description="Low complexity" evidence="1">
    <location>
        <begin position="351"/>
        <end position="364"/>
    </location>
</feature>
<feature type="compositionally biased region" description="Low complexity" evidence="1">
    <location>
        <begin position="444"/>
        <end position="459"/>
    </location>
</feature>
<sequence length="459" mass="50679">MAIDNPSWMPLSHSPRSHAEERPVQLTEEEMRKVERLFHVRPITSNYHLWQLLQELNAIEPDEDLSAYNHYYQKSGRLLLEDCLEILLQKKRRFQQRSKFRTHHDMLDAFHNLGGNLDGSGVMDMKRIEAVARDFDLALDPKTMVNGFGDTNPTSPSLDFSQFMNIMVSPEPQPPAAKLIVDEDEDDEEHEDSHIHVTPYSEQSMWMRRSIGGSAMLPQRQGSVLYNGQNSGYSARWLNLNPAINSNMNESFSSSSPLGSSPPPSGLRAIYGASQMRSGRSRSRSKQRDASDSLLKLEGILQNHDQKMKVLHKTTKGRAPRRRPEAGLTPSSPKKDRRLDLLTRAIEADSRSSSVSSGALASGAPLQPLVPGPPKSARASPGEGCQLPGIQQSSRSTSPPSPLNGQSRRSDQQLTPIPPARKTPPLLSMPAKRPAGLVKGDRGQSSSPVSQAVSAPELA</sequence>
<feature type="compositionally biased region" description="Low complexity" evidence="1">
    <location>
        <begin position="250"/>
        <end position="259"/>
    </location>
</feature>
<feature type="region of interest" description="Disordered" evidence="1">
    <location>
        <begin position="250"/>
        <end position="269"/>
    </location>
</feature>
<dbReference type="AlphaFoldDB" id="A0A7S1HXE1"/>
<accession>A0A7S1HXE1</accession>
<feature type="compositionally biased region" description="Basic residues" evidence="1">
    <location>
        <begin position="309"/>
        <end position="321"/>
    </location>
</feature>
<reference evidence="2" key="1">
    <citation type="submission" date="2021-01" db="EMBL/GenBank/DDBJ databases">
        <authorList>
            <person name="Corre E."/>
            <person name="Pelletier E."/>
            <person name="Niang G."/>
            <person name="Scheremetjew M."/>
            <person name="Finn R."/>
            <person name="Kale V."/>
            <person name="Holt S."/>
            <person name="Cochrane G."/>
            <person name="Meng A."/>
            <person name="Brown T."/>
            <person name="Cohen L."/>
        </authorList>
    </citation>
    <scope>NUCLEOTIDE SEQUENCE</scope>
    <source>
        <strain evidence="2">NIES-381</strain>
    </source>
</reference>
<evidence type="ECO:0000256" key="1">
    <source>
        <dbReference type="SAM" id="MobiDB-lite"/>
    </source>
</evidence>